<dbReference type="OrthoDB" id="5405370at2"/>
<organism evidence="2 3">
    <name type="scientific">Nitrospira defluvii</name>
    <dbReference type="NCBI Taxonomy" id="330214"/>
    <lineage>
        <taxon>Bacteria</taxon>
        <taxon>Pseudomonadati</taxon>
        <taxon>Nitrospirota</taxon>
        <taxon>Nitrospiria</taxon>
        <taxon>Nitrospirales</taxon>
        <taxon>Nitrospiraceae</taxon>
        <taxon>Nitrospira</taxon>
    </lineage>
</organism>
<gene>
    <name evidence="2" type="ORF">NIDE2495</name>
</gene>
<keyword evidence="3" id="KW-1185">Reference proteome</keyword>
<dbReference type="AlphaFoldDB" id="D8PG18"/>
<dbReference type="InterPro" id="IPR045792">
    <property type="entry name" value="DUF6036"/>
</dbReference>
<proteinExistence type="predicted"/>
<dbReference type="eggNOG" id="ENOG5033ZTN">
    <property type="taxonomic scope" value="Bacteria"/>
</dbReference>
<dbReference type="EMBL" id="FP929003">
    <property type="protein sequence ID" value="CBK42205.1"/>
    <property type="molecule type" value="Genomic_DNA"/>
</dbReference>
<feature type="domain" description="DUF6036" evidence="1">
    <location>
        <begin position="11"/>
        <end position="126"/>
    </location>
</feature>
<dbReference type="Pfam" id="PF19502">
    <property type="entry name" value="DUF6036"/>
    <property type="match status" value="1"/>
</dbReference>
<protein>
    <recommendedName>
        <fullName evidence="1">DUF6036 domain-containing protein</fullName>
    </recommendedName>
</protein>
<name>D8PG18_9BACT</name>
<sequence>MPTITADRLIALLEQFVKTTGQPIDLLLVGALAMQCYGLRERYTNDVDGELTGPLQPLVTFLTDEGVPADLTQDISGWSIVAMPPGYRARATDLVSHPGLRIRLLEPVDFVIAKLRRGIELDLDDALYVVHRFEISRTAIEQAAASAIAASPQDTALFLFRKTVELFCRLLPESPA</sequence>
<dbReference type="HOGENOM" id="CLU_130290_0_0_0"/>
<dbReference type="Proteomes" id="UP000001660">
    <property type="component" value="Chromosome"/>
</dbReference>
<dbReference type="KEGG" id="nde:NIDE2495"/>
<reference evidence="2 3" key="1">
    <citation type="journal article" date="2010" name="Proc. Natl. Acad. Sci. U.S.A.">
        <title>A Nitrospira metagenome illuminates the physiology and evolution of globally important nitrite-oxidizing bacteria.</title>
        <authorList>
            <person name="Lucker S."/>
            <person name="Wagner M."/>
            <person name="Maixner F."/>
            <person name="Pelletier E."/>
            <person name="Koch H."/>
            <person name="Vacherie B."/>
            <person name="Rattei T."/>
            <person name="Sinninghe Damste J."/>
            <person name="Spieck E."/>
            <person name="Le Paslier D."/>
            <person name="Daims H."/>
        </authorList>
    </citation>
    <scope>NUCLEOTIDE SEQUENCE [LARGE SCALE GENOMIC DNA]</scope>
</reference>
<accession>D8PG18</accession>
<dbReference type="STRING" id="330214.NIDE2495"/>
<evidence type="ECO:0000313" key="2">
    <source>
        <dbReference type="EMBL" id="CBK42205.1"/>
    </source>
</evidence>
<evidence type="ECO:0000313" key="3">
    <source>
        <dbReference type="Proteomes" id="UP000001660"/>
    </source>
</evidence>
<evidence type="ECO:0000259" key="1">
    <source>
        <dbReference type="Pfam" id="PF19502"/>
    </source>
</evidence>